<evidence type="ECO:0000256" key="7">
    <source>
        <dbReference type="RuleBase" id="RU003971"/>
    </source>
</evidence>
<dbReference type="InterPro" id="IPR001309">
    <property type="entry name" value="Pept_C14_p20"/>
</dbReference>
<dbReference type="InterPro" id="IPR016129">
    <property type="entry name" value="Caspase_his_AS"/>
</dbReference>
<dbReference type="InterPro" id="IPR002138">
    <property type="entry name" value="Pept_C14_p10"/>
</dbReference>
<evidence type="ECO:0008006" key="13">
    <source>
        <dbReference type="Google" id="ProtNLM"/>
    </source>
</evidence>
<dbReference type="SMART" id="SM00115">
    <property type="entry name" value="CASc"/>
    <property type="match status" value="1"/>
</dbReference>
<dbReference type="CDD" id="cd08325">
    <property type="entry name" value="CARD_CASP1-like"/>
    <property type="match status" value="1"/>
</dbReference>
<dbReference type="PROSITE" id="PS01122">
    <property type="entry name" value="CASPASE_CYS"/>
    <property type="match status" value="1"/>
</dbReference>
<keyword evidence="2" id="KW-0645">Protease</keyword>
<dbReference type="InterPro" id="IPR011029">
    <property type="entry name" value="DEATH-like_dom_sf"/>
</dbReference>
<dbReference type="InterPro" id="IPR002398">
    <property type="entry name" value="Pept_C14"/>
</dbReference>
<evidence type="ECO:0000256" key="1">
    <source>
        <dbReference type="ARBA" id="ARBA00010134"/>
    </source>
</evidence>
<feature type="non-terminal residue" evidence="11">
    <location>
        <position position="1"/>
    </location>
</feature>
<reference evidence="11" key="2">
    <citation type="submission" date="2014-03" db="EMBL/GenBank/DDBJ databases">
        <authorList>
            <person name="Genoscope - CEA"/>
        </authorList>
    </citation>
    <scope>NUCLEOTIDE SEQUENCE</scope>
</reference>
<dbReference type="Pfam" id="PF00619">
    <property type="entry name" value="CARD"/>
    <property type="match status" value="1"/>
</dbReference>
<dbReference type="EMBL" id="FR915108">
    <property type="protein sequence ID" value="CDQ93409.1"/>
    <property type="molecule type" value="Genomic_DNA"/>
</dbReference>
<dbReference type="GO" id="GO:0072559">
    <property type="term" value="C:NLRP3 inflammasome complex"/>
    <property type="evidence" value="ECO:0007669"/>
    <property type="project" value="TreeGrafter"/>
</dbReference>
<evidence type="ECO:0000256" key="2">
    <source>
        <dbReference type="ARBA" id="ARBA00022670"/>
    </source>
</evidence>
<evidence type="ECO:0000256" key="5">
    <source>
        <dbReference type="ARBA" id="ARBA00023145"/>
    </source>
</evidence>
<evidence type="ECO:0000256" key="4">
    <source>
        <dbReference type="ARBA" id="ARBA00022807"/>
    </source>
</evidence>
<dbReference type="PRINTS" id="PR00376">
    <property type="entry name" value="IL1BCENZYME"/>
</dbReference>
<dbReference type="GO" id="GO:0006508">
    <property type="term" value="P:proteolysis"/>
    <property type="evidence" value="ECO:0007669"/>
    <property type="project" value="UniProtKB-KW"/>
</dbReference>
<evidence type="ECO:0000313" key="12">
    <source>
        <dbReference type="Proteomes" id="UP000193380"/>
    </source>
</evidence>
<dbReference type="GO" id="GO:0042981">
    <property type="term" value="P:regulation of apoptotic process"/>
    <property type="evidence" value="ECO:0007669"/>
    <property type="project" value="InterPro"/>
</dbReference>
<dbReference type="MEROPS" id="C14.030"/>
<evidence type="ECO:0000256" key="3">
    <source>
        <dbReference type="ARBA" id="ARBA00022801"/>
    </source>
</evidence>
<dbReference type="PaxDb" id="8022-A0A060YV84"/>
<dbReference type="Pfam" id="PF00656">
    <property type="entry name" value="Peptidase_C14"/>
    <property type="match status" value="1"/>
</dbReference>
<keyword evidence="5" id="KW-0865">Zymogen</keyword>
<dbReference type="SUPFAM" id="SSF47986">
    <property type="entry name" value="DEATH domain"/>
    <property type="match status" value="1"/>
</dbReference>
<dbReference type="PROSITE" id="PS01121">
    <property type="entry name" value="CASPASE_HIS"/>
    <property type="match status" value="1"/>
</dbReference>
<dbReference type="STRING" id="8022.A0A060YV84"/>
<dbReference type="InterPro" id="IPR029030">
    <property type="entry name" value="Caspase-like_dom_sf"/>
</dbReference>
<dbReference type="GO" id="GO:0097169">
    <property type="term" value="C:AIM2 inflammasome complex"/>
    <property type="evidence" value="ECO:0007669"/>
    <property type="project" value="TreeGrafter"/>
</dbReference>
<keyword evidence="4" id="KW-0788">Thiol protease</keyword>
<sequence>RNHCNVNIIGCLAYVKKFKQTCSDEFLFTFTRQGALQCITFIDSVTKPVIKQLLDNLLEDRVLNDEETDSVKEENSTKTKQARCLIDMVRKKGRKASEKMIARVQERDPGLYDKLGLDPRQPAKMTPSSPQLSQQEVRQVSSVLIPSTSDFKEGILQRKGCEIYPPMDKSGRKRLALLINNVEFDDKSMLRRGAVKDEENIERLLRDLGYDVVKHRNLSGQEMDEAVKAFSKREEHLLSDSVFVVMMSHGELGAIMGVHYKEGDPKPDVFPITNIFTHLNTDNCKALVNKPKVILIQACRGGNDGFVWVSDAVPGPSHDLELESDSIKREHNKNDFISLLSCTPDTKSYRDPKMGTFFIQHIMETFNTYACDDHIEELFRKASIWKQNNFHMGKGRQMPTKDRATLTKHFYLFPGL</sequence>
<dbReference type="InterPro" id="IPR011600">
    <property type="entry name" value="Pept_C14_caspase"/>
</dbReference>
<dbReference type="GO" id="GO:0072557">
    <property type="term" value="C:IPAF inflammasome complex"/>
    <property type="evidence" value="ECO:0007669"/>
    <property type="project" value="TreeGrafter"/>
</dbReference>
<protein>
    <recommendedName>
        <fullName evidence="13">Caspase a</fullName>
    </recommendedName>
</protein>
<dbReference type="InterPro" id="IPR015917">
    <property type="entry name" value="Pept_C14A"/>
</dbReference>
<dbReference type="Gene3D" id="1.10.533.10">
    <property type="entry name" value="Death Domain, Fas"/>
    <property type="match status" value="1"/>
</dbReference>
<evidence type="ECO:0000313" key="11">
    <source>
        <dbReference type="EMBL" id="CDQ93409.1"/>
    </source>
</evidence>
<accession>A0A060YV84</accession>
<evidence type="ECO:0000259" key="8">
    <source>
        <dbReference type="PROSITE" id="PS50207"/>
    </source>
</evidence>
<dbReference type="GO" id="GO:0050727">
    <property type="term" value="P:regulation of inflammatory response"/>
    <property type="evidence" value="ECO:0007669"/>
    <property type="project" value="TreeGrafter"/>
</dbReference>
<dbReference type="InterPro" id="IPR033139">
    <property type="entry name" value="Caspase_cys_AS"/>
</dbReference>
<dbReference type="PROSITE" id="PS50207">
    <property type="entry name" value="CASPASE_P10"/>
    <property type="match status" value="1"/>
</dbReference>
<dbReference type="GO" id="GO:0004197">
    <property type="term" value="F:cysteine-type endopeptidase activity"/>
    <property type="evidence" value="ECO:0007669"/>
    <property type="project" value="InterPro"/>
</dbReference>
<name>A0A060YV84_ONCMY</name>
<dbReference type="SUPFAM" id="SSF52129">
    <property type="entry name" value="Caspase-like"/>
    <property type="match status" value="1"/>
</dbReference>
<dbReference type="PROSITE" id="PS50208">
    <property type="entry name" value="CASPASE_P20"/>
    <property type="match status" value="1"/>
</dbReference>
<dbReference type="PANTHER" id="PTHR47901">
    <property type="entry name" value="CASPASE RECRUITMENT DOMAIN-CONTAINING PROTEIN 18"/>
    <property type="match status" value="1"/>
</dbReference>
<evidence type="ECO:0000256" key="6">
    <source>
        <dbReference type="PIRSR" id="PIRSR038001-1"/>
    </source>
</evidence>
<dbReference type="InterPro" id="IPR001315">
    <property type="entry name" value="CARD"/>
</dbReference>
<feature type="active site" evidence="6">
    <location>
        <position position="299"/>
    </location>
</feature>
<dbReference type="Gene3D" id="3.40.50.1460">
    <property type="match status" value="1"/>
</dbReference>
<organism evidence="11 12">
    <name type="scientific">Oncorhynchus mykiss</name>
    <name type="common">Rainbow trout</name>
    <name type="synonym">Salmo gairdneri</name>
    <dbReference type="NCBI Taxonomy" id="8022"/>
    <lineage>
        <taxon>Eukaryota</taxon>
        <taxon>Metazoa</taxon>
        <taxon>Chordata</taxon>
        <taxon>Craniata</taxon>
        <taxon>Vertebrata</taxon>
        <taxon>Euteleostomi</taxon>
        <taxon>Actinopterygii</taxon>
        <taxon>Neopterygii</taxon>
        <taxon>Teleostei</taxon>
        <taxon>Protacanthopterygii</taxon>
        <taxon>Salmoniformes</taxon>
        <taxon>Salmonidae</taxon>
        <taxon>Salmoninae</taxon>
        <taxon>Oncorhynchus</taxon>
    </lineage>
</organism>
<reference evidence="11" key="1">
    <citation type="journal article" date="2014" name="Nat. Commun.">
        <title>The rainbow trout genome provides novel insights into evolution after whole-genome duplication in vertebrates.</title>
        <authorList>
            <person name="Berthelot C."/>
            <person name="Brunet F."/>
            <person name="Chalopin D."/>
            <person name="Juanchich A."/>
            <person name="Bernard M."/>
            <person name="Noel B."/>
            <person name="Bento P."/>
            <person name="Da Silva C."/>
            <person name="Labadie K."/>
            <person name="Alberti A."/>
            <person name="Aury J.M."/>
            <person name="Louis A."/>
            <person name="Dehais P."/>
            <person name="Bardou P."/>
            <person name="Montfort J."/>
            <person name="Klopp C."/>
            <person name="Cabau C."/>
            <person name="Gaspin C."/>
            <person name="Thorgaard G.H."/>
            <person name="Boussaha M."/>
            <person name="Quillet E."/>
            <person name="Guyomard R."/>
            <person name="Galiana D."/>
            <person name="Bobe J."/>
            <person name="Volff J.N."/>
            <person name="Genet C."/>
            <person name="Wincker P."/>
            <person name="Jaillon O."/>
            <person name="Roest Crollius H."/>
            <person name="Guiguen Y."/>
        </authorList>
    </citation>
    <scope>NUCLEOTIDE SEQUENCE [LARGE SCALE GENOMIC DNA]</scope>
</reference>
<dbReference type="CDD" id="cd00032">
    <property type="entry name" value="CASc"/>
    <property type="match status" value="1"/>
</dbReference>
<comment type="similarity">
    <text evidence="1 7">Belongs to the peptidase C14A family.</text>
</comment>
<keyword evidence="3" id="KW-0378">Hydrolase</keyword>
<evidence type="ECO:0000259" key="9">
    <source>
        <dbReference type="PROSITE" id="PS50208"/>
    </source>
</evidence>
<feature type="domain" description="Caspase family p10" evidence="8">
    <location>
        <begin position="326"/>
        <end position="414"/>
    </location>
</feature>
<proteinExistence type="inferred from homology"/>
<dbReference type="AlphaFoldDB" id="A0A060YV84"/>
<feature type="domain" description="Caspase family p20" evidence="9">
    <location>
        <begin position="172"/>
        <end position="303"/>
    </location>
</feature>
<feature type="domain" description="CARD" evidence="10">
    <location>
        <begin position="41"/>
        <end position="119"/>
    </location>
</feature>
<feature type="active site" evidence="6">
    <location>
        <position position="249"/>
    </location>
</feature>
<dbReference type="Proteomes" id="UP000193380">
    <property type="component" value="Unassembled WGS sequence"/>
</dbReference>
<dbReference type="PANTHER" id="PTHR47901:SF3">
    <property type="entry name" value="CASPASE-1"/>
    <property type="match status" value="1"/>
</dbReference>
<dbReference type="PIRSF" id="PIRSF038001">
    <property type="entry name" value="Caspase_ICE"/>
    <property type="match status" value="1"/>
</dbReference>
<dbReference type="PROSITE" id="PS50209">
    <property type="entry name" value="CARD"/>
    <property type="match status" value="1"/>
</dbReference>
<gene>
    <name evidence="11" type="ORF">GSONMT00008865001</name>
</gene>
<evidence type="ECO:0000259" key="10">
    <source>
        <dbReference type="PROSITE" id="PS50209"/>
    </source>
</evidence>